<dbReference type="InterPro" id="IPR022907">
    <property type="entry name" value="VapC_family"/>
</dbReference>
<keyword evidence="4 8" id="KW-0479">Metal-binding</keyword>
<dbReference type="EMBL" id="QVEP01000006">
    <property type="protein sequence ID" value="RGB81269.1"/>
    <property type="molecule type" value="Genomic_DNA"/>
</dbReference>
<keyword evidence="8" id="KW-0800">Toxin</keyword>
<dbReference type="GO" id="GO:0090729">
    <property type="term" value="F:toxin activity"/>
    <property type="evidence" value="ECO:0007669"/>
    <property type="project" value="UniProtKB-KW"/>
</dbReference>
<dbReference type="PANTHER" id="PTHR33653:SF1">
    <property type="entry name" value="RIBONUCLEASE VAPC2"/>
    <property type="match status" value="1"/>
</dbReference>
<evidence type="ECO:0000256" key="3">
    <source>
        <dbReference type="ARBA" id="ARBA00022722"/>
    </source>
</evidence>
<name>A0A3E2TR35_9FIRM</name>
<comment type="similarity">
    <text evidence="7 8">Belongs to the PINc/VapC protein family.</text>
</comment>
<evidence type="ECO:0000256" key="4">
    <source>
        <dbReference type="ARBA" id="ARBA00022723"/>
    </source>
</evidence>
<feature type="binding site" evidence="8">
    <location>
        <position position="6"/>
    </location>
    <ligand>
        <name>Mg(2+)</name>
        <dbReference type="ChEBI" id="CHEBI:18420"/>
    </ligand>
</feature>
<sequence length="136" mass="15731">MKYMLDTNICIYTIKHKPPEVIKNFFKHKPDDMCISSITYGELMHGVEKSQAVERNRMAITLFLSAISILPFDHYAAEEYGKVRAELEQKGTPIGPMDTLIAGHARAENLILVTNNTREFFRVENLRIEDWTQEIE</sequence>
<keyword evidence="13" id="KW-1185">Reference proteome</keyword>
<reference evidence="12 13" key="1">
    <citation type="submission" date="2018-08" db="EMBL/GenBank/DDBJ databases">
        <title>A genome reference for cultivated species of the human gut microbiota.</title>
        <authorList>
            <person name="Zou Y."/>
            <person name="Xue W."/>
            <person name="Luo G."/>
        </authorList>
    </citation>
    <scope>NUCLEOTIDE SEQUENCE [LARGE SCALE GENOMIC DNA]</scope>
    <source>
        <strain evidence="10 12">AF45-17</strain>
        <strain evidence="11 13">AM28-39</strain>
    </source>
</reference>
<evidence type="ECO:0000256" key="8">
    <source>
        <dbReference type="HAMAP-Rule" id="MF_00265"/>
    </source>
</evidence>
<dbReference type="OrthoDB" id="9796690at2"/>
<evidence type="ECO:0000256" key="6">
    <source>
        <dbReference type="ARBA" id="ARBA00022842"/>
    </source>
</evidence>
<dbReference type="EC" id="3.1.-.-" evidence="8"/>
<gene>
    <name evidence="8" type="primary">vapC</name>
    <name evidence="10" type="ORF">DW070_03775</name>
    <name evidence="11" type="ORF">DW747_00600</name>
</gene>
<dbReference type="InterPro" id="IPR050556">
    <property type="entry name" value="Type_II_TA_system_RNase"/>
</dbReference>
<comment type="caution">
    <text evidence="10">The sequence shown here is derived from an EMBL/GenBank/DDBJ whole genome shotgun (WGS) entry which is preliminary data.</text>
</comment>
<dbReference type="SUPFAM" id="SSF88723">
    <property type="entry name" value="PIN domain-like"/>
    <property type="match status" value="1"/>
</dbReference>
<evidence type="ECO:0000256" key="2">
    <source>
        <dbReference type="ARBA" id="ARBA00022649"/>
    </source>
</evidence>
<dbReference type="Pfam" id="PF01850">
    <property type="entry name" value="PIN"/>
    <property type="match status" value="1"/>
</dbReference>
<evidence type="ECO:0000313" key="13">
    <source>
        <dbReference type="Proteomes" id="UP000261231"/>
    </source>
</evidence>
<proteinExistence type="inferred from homology"/>
<organism evidence="10 12">
    <name type="scientific">Coprococcus catus</name>
    <dbReference type="NCBI Taxonomy" id="116085"/>
    <lineage>
        <taxon>Bacteria</taxon>
        <taxon>Bacillati</taxon>
        <taxon>Bacillota</taxon>
        <taxon>Clostridia</taxon>
        <taxon>Lachnospirales</taxon>
        <taxon>Lachnospiraceae</taxon>
        <taxon>Coprococcus</taxon>
    </lineage>
</organism>
<keyword evidence="6 8" id="KW-0460">Magnesium</keyword>
<dbReference type="NCBIfam" id="NF010285">
    <property type="entry name" value="PRK13725.1"/>
    <property type="match status" value="1"/>
</dbReference>
<comment type="function">
    <text evidence="8">Toxic component of a toxin-antitoxin (TA) system. An RNase.</text>
</comment>
<evidence type="ECO:0000256" key="7">
    <source>
        <dbReference type="ARBA" id="ARBA00038093"/>
    </source>
</evidence>
<keyword evidence="3 8" id="KW-0540">Nuclease</keyword>
<feature type="domain" description="PIN" evidence="9">
    <location>
        <begin position="3"/>
        <end position="124"/>
    </location>
</feature>
<dbReference type="InterPro" id="IPR002716">
    <property type="entry name" value="PIN_dom"/>
</dbReference>
<dbReference type="AlphaFoldDB" id="A0A3E2TR35"/>
<accession>A0A3E2TR35</accession>
<dbReference type="GO" id="GO:0016787">
    <property type="term" value="F:hydrolase activity"/>
    <property type="evidence" value="ECO:0007669"/>
    <property type="project" value="UniProtKB-KW"/>
</dbReference>
<keyword evidence="2 8" id="KW-1277">Toxin-antitoxin system</keyword>
<evidence type="ECO:0000256" key="1">
    <source>
        <dbReference type="ARBA" id="ARBA00001946"/>
    </source>
</evidence>
<protein>
    <recommendedName>
        <fullName evidence="8">Ribonuclease VapC</fullName>
        <shortName evidence="8">RNase VapC</shortName>
        <ecNumber evidence="8">3.1.-.-</ecNumber>
    </recommendedName>
    <alternativeName>
        <fullName evidence="8">Toxin VapC</fullName>
    </alternativeName>
</protein>
<evidence type="ECO:0000259" key="9">
    <source>
        <dbReference type="Pfam" id="PF01850"/>
    </source>
</evidence>
<dbReference type="Gene3D" id="3.40.50.1010">
    <property type="entry name" value="5'-nuclease"/>
    <property type="match status" value="1"/>
</dbReference>
<comment type="cofactor">
    <cofactor evidence="1 8">
        <name>Mg(2+)</name>
        <dbReference type="ChEBI" id="CHEBI:18420"/>
    </cofactor>
</comment>
<evidence type="ECO:0000256" key="5">
    <source>
        <dbReference type="ARBA" id="ARBA00022801"/>
    </source>
</evidence>
<keyword evidence="5 8" id="KW-0378">Hydrolase</keyword>
<evidence type="ECO:0000313" key="12">
    <source>
        <dbReference type="Proteomes" id="UP000260773"/>
    </source>
</evidence>
<dbReference type="HAMAP" id="MF_00265">
    <property type="entry name" value="VapC_Nob1"/>
    <property type="match status" value="1"/>
</dbReference>
<dbReference type="InterPro" id="IPR029060">
    <property type="entry name" value="PIN-like_dom_sf"/>
</dbReference>
<dbReference type="PANTHER" id="PTHR33653">
    <property type="entry name" value="RIBONUCLEASE VAPC2"/>
    <property type="match status" value="1"/>
</dbReference>
<dbReference type="Proteomes" id="UP000260773">
    <property type="component" value="Unassembled WGS sequence"/>
</dbReference>
<dbReference type="Proteomes" id="UP000261231">
    <property type="component" value="Unassembled WGS sequence"/>
</dbReference>
<dbReference type="RefSeq" id="WP_117527306.1">
    <property type="nucleotide sequence ID" value="NZ_JAQDKA010000001.1"/>
</dbReference>
<dbReference type="GO" id="GO:0000287">
    <property type="term" value="F:magnesium ion binding"/>
    <property type="evidence" value="ECO:0007669"/>
    <property type="project" value="UniProtKB-UniRule"/>
</dbReference>
<dbReference type="CDD" id="cd18745">
    <property type="entry name" value="PIN_VapC4-5_FitB-like"/>
    <property type="match status" value="1"/>
</dbReference>
<feature type="binding site" evidence="8">
    <location>
        <position position="98"/>
    </location>
    <ligand>
        <name>Mg(2+)</name>
        <dbReference type="ChEBI" id="CHEBI:18420"/>
    </ligand>
</feature>
<evidence type="ECO:0000313" key="11">
    <source>
        <dbReference type="EMBL" id="RGC51037.1"/>
    </source>
</evidence>
<evidence type="ECO:0000313" key="10">
    <source>
        <dbReference type="EMBL" id="RGB81269.1"/>
    </source>
</evidence>
<dbReference type="EMBL" id="QVFD01000001">
    <property type="protein sequence ID" value="RGC51037.1"/>
    <property type="molecule type" value="Genomic_DNA"/>
</dbReference>
<dbReference type="GO" id="GO:0004540">
    <property type="term" value="F:RNA nuclease activity"/>
    <property type="evidence" value="ECO:0007669"/>
    <property type="project" value="InterPro"/>
</dbReference>